<organism evidence="2 3">
    <name type="scientific">Cryobacterium mannosilyticum</name>
    <dbReference type="NCBI Taxonomy" id="1259190"/>
    <lineage>
        <taxon>Bacteria</taxon>
        <taxon>Bacillati</taxon>
        <taxon>Actinomycetota</taxon>
        <taxon>Actinomycetes</taxon>
        <taxon>Micrococcales</taxon>
        <taxon>Microbacteriaceae</taxon>
        <taxon>Cryobacterium</taxon>
    </lineage>
</organism>
<evidence type="ECO:0000256" key="1">
    <source>
        <dbReference type="SAM" id="MobiDB-lite"/>
    </source>
</evidence>
<dbReference type="Pfam" id="PF09844">
    <property type="entry name" value="DUF2071"/>
    <property type="match status" value="1"/>
</dbReference>
<accession>A0A4R8W5L8</accession>
<dbReference type="InterPro" id="IPR018644">
    <property type="entry name" value="DUF2071"/>
</dbReference>
<proteinExistence type="predicted"/>
<dbReference type="Proteomes" id="UP000297643">
    <property type="component" value="Unassembled WGS sequence"/>
</dbReference>
<dbReference type="EMBL" id="SOFM01000038">
    <property type="protein sequence ID" value="TFC02000.1"/>
    <property type="molecule type" value="Genomic_DNA"/>
</dbReference>
<gene>
    <name evidence="2" type="ORF">E3O32_12260</name>
</gene>
<dbReference type="AlphaFoldDB" id="A0A4R8W5L8"/>
<dbReference type="Gene3D" id="2.40.400.10">
    <property type="entry name" value="Acetoacetate decarboxylase-like"/>
    <property type="match status" value="1"/>
</dbReference>
<keyword evidence="3" id="KW-1185">Reference proteome</keyword>
<comment type="caution">
    <text evidence="2">The sequence shown here is derived from an EMBL/GenBank/DDBJ whole genome shotgun (WGS) entry which is preliminary data.</text>
</comment>
<dbReference type="PANTHER" id="PTHR39186">
    <property type="entry name" value="DUF2071 FAMILY PROTEIN"/>
    <property type="match status" value="1"/>
</dbReference>
<evidence type="ECO:0000313" key="2">
    <source>
        <dbReference type="EMBL" id="TFC02000.1"/>
    </source>
</evidence>
<name>A0A4R8W5L8_9MICO</name>
<evidence type="ECO:0000313" key="3">
    <source>
        <dbReference type="Proteomes" id="UP000297643"/>
    </source>
</evidence>
<feature type="region of interest" description="Disordered" evidence="1">
    <location>
        <begin position="1"/>
        <end position="20"/>
    </location>
</feature>
<reference evidence="2 3" key="1">
    <citation type="submission" date="2019-03" db="EMBL/GenBank/DDBJ databases">
        <title>Genomics of glacier-inhabiting Cryobacterium strains.</title>
        <authorList>
            <person name="Liu Q."/>
            <person name="Xin Y.-H."/>
        </authorList>
    </citation>
    <scope>NUCLEOTIDE SEQUENCE [LARGE SCALE GENOMIC DNA]</scope>
    <source>
        <strain evidence="2 3">RHLT2-21</strain>
    </source>
</reference>
<dbReference type="SUPFAM" id="SSF160104">
    <property type="entry name" value="Acetoacetate decarboxylase-like"/>
    <property type="match status" value="1"/>
</dbReference>
<dbReference type="PANTHER" id="PTHR39186:SF1">
    <property type="entry name" value="DUF2071 DOMAIN-CONTAINING PROTEIN"/>
    <property type="match status" value="1"/>
</dbReference>
<dbReference type="InterPro" id="IPR023375">
    <property type="entry name" value="ADC_dom_sf"/>
</dbReference>
<sequence length="257" mass="28266">MPRLLKTRPGPAPRASSVGPEPISVIAPPLAGRASASQRWSHLVFLHWRVEAAQVAPLLPAGLVPDEFDGSSWVGLIPFVLDRATVWGSPPVPYFGSFVEVNVRLYAVDADGHRGVVFVSLEASRLAAVIAARTLFRIPYRWSRTTLTRSAGEFHYTSRRHLAVSARTDIVARRTDQPVVGDALADFLTARWALFSRVRGRTVHLRNHHEPWPLFRAELVRLDDTLLDAAGFPGVAARPPDSVLYSPGVTTWFGRAG</sequence>
<protein>
    <submittedName>
        <fullName evidence="2">DUF2071 domain-containing protein</fullName>
    </submittedName>
</protein>